<protein>
    <submittedName>
        <fullName evidence="1">Uncharacterized protein</fullName>
    </submittedName>
</protein>
<dbReference type="AlphaFoldDB" id="A0A6G1BT61"/>
<dbReference type="Proteomes" id="UP000479710">
    <property type="component" value="Unassembled WGS sequence"/>
</dbReference>
<organism evidence="1 2">
    <name type="scientific">Oryza meyeriana var. granulata</name>
    <dbReference type="NCBI Taxonomy" id="110450"/>
    <lineage>
        <taxon>Eukaryota</taxon>
        <taxon>Viridiplantae</taxon>
        <taxon>Streptophyta</taxon>
        <taxon>Embryophyta</taxon>
        <taxon>Tracheophyta</taxon>
        <taxon>Spermatophyta</taxon>
        <taxon>Magnoliopsida</taxon>
        <taxon>Liliopsida</taxon>
        <taxon>Poales</taxon>
        <taxon>Poaceae</taxon>
        <taxon>BOP clade</taxon>
        <taxon>Oryzoideae</taxon>
        <taxon>Oryzeae</taxon>
        <taxon>Oryzinae</taxon>
        <taxon>Oryza</taxon>
        <taxon>Oryza meyeriana</taxon>
    </lineage>
</organism>
<keyword evidence="2" id="KW-1185">Reference proteome</keyword>
<gene>
    <name evidence="1" type="ORF">E2562_003819</name>
</gene>
<accession>A0A6G1BT61</accession>
<name>A0A6G1BT61_9ORYZ</name>
<proteinExistence type="predicted"/>
<sequence length="117" mass="13356">MRGAAILIGPPPSPDARRRRPYRTAARVQSQPVHLVLLIDLQLPNQCIFGWYHGCRYWSLGVGAKKVGIECIDGTKEVDINELEVYMNEKPIRWVDPTGEGAQFDILSWWKNNQLLL</sequence>
<comment type="caution">
    <text evidence="1">The sequence shown here is derived from an EMBL/GenBank/DDBJ whole genome shotgun (WGS) entry which is preliminary data.</text>
</comment>
<evidence type="ECO:0000313" key="2">
    <source>
        <dbReference type="Proteomes" id="UP000479710"/>
    </source>
</evidence>
<dbReference type="EMBL" id="SPHZ02000011">
    <property type="protein sequence ID" value="KAF0890623.1"/>
    <property type="molecule type" value="Genomic_DNA"/>
</dbReference>
<evidence type="ECO:0000313" key="1">
    <source>
        <dbReference type="EMBL" id="KAF0890623.1"/>
    </source>
</evidence>
<reference evidence="1 2" key="1">
    <citation type="submission" date="2019-11" db="EMBL/GenBank/DDBJ databases">
        <title>Whole genome sequence of Oryza granulata.</title>
        <authorList>
            <person name="Li W."/>
        </authorList>
    </citation>
    <scope>NUCLEOTIDE SEQUENCE [LARGE SCALE GENOMIC DNA]</scope>
    <source>
        <strain evidence="2">cv. Menghai</strain>
        <tissue evidence="1">Leaf</tissue>
    </source>
</reference>